<gene>
    <name evidence="1" type="ORF">DSO57_1029801</name>
</gene>
<proteinExistence type="predicted"/>
<name>A0ACC2T1C8_9FUNG</name>
<keyword evidence="2" id="KW-1185">Reference proteome</keyword>
<evidence type="ECO:0000313" key="1">
    <source>
        <dbReference type="EMBL" id="KAJ9068337.1"/>
    </source>
</evidence>
<accession>A0ACC2T1C8</accession>
<comment type="caution">
    <text evidence="1">The sequence shown here is derived from an EMBL/GenBank/DDBJ whole genome shotgun (WGS) entry which is preliminary data.</text>
</comment>
<sequence length="407" mass="43271">MSDKGERQVDVGYAWVIAVASFLMQACASGTFSGYGVFMEYYTNLVFPNENKSKVAMIGNLAPTVIGLASVVTGRVCQLFGVRVCIVAGAVLMSGGHVLASFGTEVWHFAATQGIMVGLGGALLFVPANVIVTEWFEKRRGLAAGIGSAGAGIGGMGFAQLNSRLLPLLGHKWTLQLNGGLILLVLLASLFMVRRRERNNNEEGGDAGFHSSLVLNGRFGWLAATSFLAGLAYLIPLYFINSHIISLNMTRIEGGYASSAINLGSAVGRISLGVLGDHIGYIRCYILAFVLSALTAVVWRFSTNLAVFLIFGIAYGIPSGGYAGGFGPTCAAVFGKRQLATIMGMVFFFTGLGELIGPIICGLLLDVFNNYNLLIYFTIGGYTLASLAMCLANHYTQKNNLPHLPKV</sequence>
<dbReference type="Proteomes" id="UP001165960">
    <property type="component" value="Unassembled WGS sequence"/>
</dbReference>
<dbReference type="EMBL" id="QTSX02003750">
    <property type="protein sequence ID" value="KAJ9068337.1"/>
    <property type="molecule type" value="Genomic_DNA"/>
</dbReference>
<reference evidence="1" key="1">
    <citation type="submission" date="2022-04" db="EMBL/GenBank/DDBJ databases">
        <title>Genome of the entomopathogenic fungus Entomophthora muscae.</title>
        <authorList>
            <person name="Elya C."/>
            <person name="Lovett B.R."/>
            <person name="Lee E."/>
            <person name="Macias A.M."/>
            <person name="Hajek A.E."/>
            <person name="De Bivort B.L."/>
            <person name="Kasson M.T."/>
            <person name="De Fine Licht H.H."/>
            <person name="Stajich J.E."/>
        </authorList>
    </citation>
    <scope>NUCLEOTIDE SEQUENCE</scope>
    <source>
        <strain evidence="1">Berkeley</strain>
    </source>
</reference>
<evidence type="ECO:0000313" key="2">
    <source>
        <dbReference type="Proteomes" id="UP001165960"/>
    </source>
</evidence>
<protein>
    <submittedName>
        <fullName evidence="1">Uncharacterized protein</fullName>
    </submittedName>
</protein>
<organism evidence="1 2">
    <name type="scientific">Entomophthora muscae</name>
    <dbReference type="NCBI Taxonomy" id="34485"/>
    <lineage>
        <taxon>Eukaryota</taxon>
        <taxon>Fungi</taxon>
        <taxon>Fungi incertae sedis</taxon>
        <taxon>Zoopagomycota</taxon>
        <taxon>Entomophthoromycotina</taxon>
        <taxon>Entomophthoromycetes</taxon>
        <taxon>Entomophthorales</taxon>
        <taxon>Entomophthoraceae</taxon>
        <taxon>Entomophthora</taxon>
    </lineage>
</organism>